<evidence type="ECO:0000313" key="11">
    <source>
        <dbReference type="EMBL" id="MFC7615113.1"/>
    </source>
</evidence>
<evidence type="ECO:0000256" key="9">
    <source>
        <dbReference type="SAM" id="Phobius"/>
    </source>
</evidence>
<evidence type="ECO:0000256" key="6">
    <source>
        <dbReference type="ARBA" id="ARBA00023032"/>
    </source>
</evidence>
<comment type="function">
    <text evidence="8">Part of the ABC transporter complex CysAWTP (TC 3.A.1.6.1) involved in sulfate/thiosulfate import. Probably responsible for the translocation of the substrate across the membrane.</text>
</comment>
<protein>
    <recommendedName>
        <fullName evidence="10">ABC transmembrane type-1 domain-containing protein</fullName>
    </recommendedName>
</protein>
<dbReference type="InterPro" id="IPR005667">
    <property type="entry name" value="Sulph_transpt2"/>
</dbReference>
<reference evidence="12" key="1">
    <citation type="journal article" date="2019" name="Int. J. Syst. Evol. Microbiol.">
        <title>The Global Catalogue of Microorganisms (GCM) 10K type strain sequencing project: providing services to taxonomists for standard genome sequencing and annotation.</title>
        <authorList>
            <consortium name="The Broad Institute Genomics Platform"/>
            <consortium name="The Broad Institute Genome Sequencing Center for Infectious Disease"/>
            <person name="Wu L."/>
            <person name="Ma J."/>
        </authorList>
    </citation>
    <scope>NUCLEOTIDE SEQUENCE [LARGE SCALE GENOMIC DNA]</scope>
    <source>
        <strain evidence="12">JCM 17695</strain>
    </source>
</reference>
<dbReference type="Gene3D" id="1.10.3720.10">
    <property type="entry name" value="MetI-like"/>
    <property type="match status" value="1"/>
</dbReference>
<evidence type="ECO:0000256" key="1">
    <source>
        <dbReference type="ARBA" id="ARBA00004141"/>
    </source>
</evidence>
<dbReference type="InterPro" id="IPR000515">
    <property type="entry name" value="MetI-like"/>
</dbReference>
<dbReference type="InterPro" id="IPR035906">
    <property type="entry name" value="MetI-like_sf"/>
</dbReference>
<keyword evidence="6" id="KW-0764">Sulfate transport</keyword>
<name>A0ABW2TPE3_9PSEU</name>
<evidence type="ECO:0000256" key="4">
    <source>
        <dbReference type="ARBA" id="ARBA00022692"/>
    </source>
</evidence>
<keyword evidence="4 9" id="KW-0812">Transmembrane</keyword>
<evidence type="ECO:0000256" key="3">
    <source>
        <dbReference type="ARBA" id="ARBA00022448"/>
    </source>
</evidence>
<keyword evidence="3" id="KW-0813">Transport</keyword>
<dbReference type="Proteomes" id="UP001596512">
    <property type="component" value="Unassembled WGS sequence"/>
</dbReference>
<evidence type="ECO:0000256" key="8">
    <source>
        <dbReference type="ARBA" id="ARBA00025323"/>
    </source>
</evidence>
<dbReference type="PANTHER" id="PTHR30406:SF1">
    <property type="entry name" value="SULFATE TRANSPORT SYSTEM PERMEASE PROTEIN CYSW"/>
    <property type="match status" value="1"/>
</dbReference>
<comment type="subcellular location">
    <subcellularLocation>
        <location evidence="1">Membrane</location>
        <topology evidence="1">Multi-pass membrane protein</topology>
    </subcellularLocation>
</comment>
<dbReference type="PANTHER" id="PTHR30406">
    <property type="entry name" value="SULFATE TRANSPORT SYSTEM PERMEASE PROTEIN"/>
    <property type="match status" value="1"/>
</dbReference>
<evidence type="ECO:0000313" key="12">
    <source>
        <dbReference type="Proteomes" id="UP001596512"/>
    </source>
</evidence>
<keyword evidence="5 9" id="KW-1133">Transmembrane helix</keyword>
<evidence type="ECO:0000256" key="7">
    <source>
        <dbReference type="ARBA" id="ARBA00023136"/>
    </source>
</evidence>
<evidence type="ECO:0000256" key="2">
    <source>
        <dbReference type="ARBA" id="ARBA00011779"/>
    </source>
</evidence>
<gene>
    <name evidence="11" type="ORF">ACFQV2_17970</name>
</gene>
<dbReference type="PROSITE" id="PS50928">
    <property type="entry name" value="ABC_TM1"/>
    <property type="match status" value="1"/>
</dbReference>
<evidence type="ECO:0000256" key="5">
    <source>
        <dbReference type="ARBA" id="ARBA00022989"/>
    </source>
</evidence>
<comment type="subunit">
    <text evidence="2">The complex is composed of two ATP-binding proteins (CysA), two transmembrane proteins (CysT and CysW) and a solute-binding protein (CysP).</text>
</comment>
<dbReference type="SUPFAM" id="SSF161098">
    <property type="entry name" value="MetI-like"/>
    <property type="match status" value="1"/>
</dbReference>
<evidence type="ECO:0000259" key="10">
    <source>
        <dbReference type="PROSITE" id="PS50928"/>
    </source>
</evidence>
<keyword evidence="12" id="KW-1185">Reference proteome</keyword>
<organism evidence="11 12">
    <name type="scientific">Actinokineospora soli</name>
    <dbReference type="NCBI Taxonomy" id="1048753"/>
    <lineage>
        <taxon>Bacteria</taxon>
        <taxon>Bacillati</taxon>
        <taxon>Actinomycetota</taxon>
        <taxon>Actinomycetes</taxon>
        <taxon>Pseudonocardiales</taxon>
        <taxon>Pseudonocardiaceae</taxon>
        <taxon>Actinokineospora</taxon>
    </lineage>
</organism>
<comment type="caution">
    <text evidence="11">The sequence shown here is derived from an EMBL/GenBank/DDBJ whole genome shotgun (WGS) entry which is preliminary data.</text>
</comment>
<accession>A0ABW2TPE3</accession>
<feature type="transmembrane region" description="Helical" evidence="9">
    <location>
        <begin position="88"/>
        <end position="110"/>
    </location>
</feature>
<feature type="domain" description="ABC transmembrane type-1" evidence="10">
    <location>
        <begin position="50"/>
        <end position="145"/>
    </location>
</feature>
<dbReference type="EMBL" id="JBHTEY010000004">
    <property type="protein sequence ID" value="MFC7615113.1"/>
    <property type="molecule type" value="Genomic_DNA"/>
</dbReference>
<keyword evidence="7 9" id="KW-0472">Membrane</keyword>
<feature type="transmembrane region" description="Helical" evidence="9">
    <location>
        <begin position="50"/>
        <end position="76"/>
    </location>
</feature>
<sequence length="145" mass="15798">MAKPALRAVVVVYLALLVIWPVGLVAYNTFADGTEALETALTDPVVLNALWLTAQVAFTAVIINTVFGVGVSILLVRHRFPGRRLLSLLLDLPLSVSPVVVGLAIVLVYGEWTAGSGRRWRPPGSRSCSPCRAWCWPPCSSRCRW</sequence>
<proteinExistence type="predicted"/>